<sequence>MYRSETWAAPPTMMDRFDSLCVNRCGVLADDTVHQHLAPPSKVPAESRLRLRKLNVDKQFRAMFKDGTPRRRCG</sequence>
<accession>A0ABR1E6Y2</accession>
<gene>
    <name evidence="1" type="primary">Necator_chrV.g20759</name>
    <name evidence="1" type="ORF">RB195_015966</name>
</gene>
<protein>
    <submittedName>
        <fullName evidence="1">Uncharacterized protein</fullName>
    </submittedName>
</protein>
<proteinExistence type="predicted"/>
<dbReference type="Proteomes" id="UP001303046">
    <property type="component" value="Unassembled WGS sequence"/>
</dbReference>
<organism evidence="1 2">
    <name type="scientific">Necator americanus</name>
    <name type="common">Human hookworm</name>
    <dbReference type="NCBI Taxonomy" id="51031"/>
    <lineage>
        <taxon>Eukaryota</taxon>
        <taxon>Metazoa</taxon>
        <taxon>Ecdysozoa</taxon>
        <taxon>Nematoda</taxon>
        <taxon>Chromadorea</taxon>
        <taxon>Rhabditida</taxon>
        <taxon>Rhabditina</taxon>
        <taxon>Rhabditomorpha</taxon>
        <taxon>Strongyloidea</taxon>
        <taxon>Ancylostomatidae</taxon>
        <taxon>Bunostominae</taxon>
        <taxon>Necator</taxon>
    </lineage>
</organism>
<name>A0ABR1E6Y2_NECAM</name>
<evidence type="ECO:0000313" key="2">
    <source>
        <dbReference type="Proteomes" id="UP001303046"/>
    </source>
</evidence>
<comment type="caution">
    <text evidence="1">The sequence shown here is derived from an EMBL/GenBank/DDBJ whole genome shotgun (WGS) entry which is preliminary data.</text>
</comment>
<keyword evidence="2" id="KW-1185">Reference proteome</keyword>
<evidence type="ECO:0000313" key="1">
    <source>
        <dbReference type="EMBL" id="KAK6758465.1"/>
    </source>
</evidence>
<dbReference type="EMBL" id="JAVFWL010000005">
    <property type="protein sequence ID" value="KAK6758465.1"/>
    <property type="molecule type" value="Genomic_DNA"/>
</dbReference>
<reference evidence="1 2" key="1">
    <citation type="submission" date="2023-08" db="EMBL/GenBank/DDBJ databases">
        <title>A Necator americanus chromosomal reference genome.</title>
        <authorList>
            <person name="Ilik V."/>
            <person name="Petrzelkova K.J."/>
            <person name="Pardy F."/>
            <person name="Fuh T."/>
            <person name="Niatou-Singa F.S."/>
            <person name="Gouil Q."/>
            <person name="Baker L."/>
            <person name="Ritchie M.E."/>
            <person name="Jex A.R."/>
            <person name="Gazzola D."/>
            <person name="Li H."/>
            <person name="Toshio Fujiwara R."/>
            <person name="Zhan B."/>
            <person name="Aroian R.V."/>
            <person name="Pafco B."/>
            <person name="Schwarz E.M."/>
        </authorList>
    </citation>
    <scope>NUCLEOTIDE SEQUENCE [LARGE SCALE GENOMIC DNA]</scope>
    <source>
        <strain evidence="1 2">Aroian</strain>
        <tissue evidence="1">Whole animal</tissue>
    </source>
</reference>